<reference evidence="1 2" key="1">
    <citation type="journal article" date="2023" name="J. Hered.">
        <title>Chromosome-level genome of the wood stork (Mycteria americana) provides insight into avian chromosome evolution.</title>
        <authorList>
            <person name="Flamio R. Jr."/>
            <person name="Ramstad K.M."/>
        </authorList>
    </citation>
    <scope>NUCLEOTIDE SEQUENCE [LARGE SCALE GENOMIC DNA]</scope>
    <source>
        <strain evidence="1">JAX WOST 10</strain>
    </source>
</reference>
<dbReference type="AlphaFoldDB" id="A0AAN7MLQ0"/>
<gene>
    <name evidence="1" type="ORF">QYF61_027697</name>
</gene>
<evidence type="ECO:0000313" key="1">
    <source>
        <dbReference type="EMBL" id="KAK4806696.1"/>
    </source>
</evidence>
<sequence>MRPVPEVNLIYKKEKLLLRTSQEDSMYSNHTVDIMLEAYQLDSSSAEKDLGVPEDNKLSMSQQCTLMAKANSLLGCIRKSIAGRRREVTPSTQHW</sequence>
<proteinExistence type="predicted"/>
<protein>
    <submittedName>
        <fullName evidence="1">Uncharacterized protein</fullName>
    </submittedName>
</protein>
<accession>A0AAN7MLQ0</accession>
<keyword evidence="2" id="KW-1185">Reference proteome</keyword>
<organism evidence="1 2">
    <name type="scientific">Mycteria americana</name>
    <name type="common">Wood stork</name>
    <dbReference type="NCBI Taxonomy" id="33587"/>
    <lineage>
        <taxon>Eukaryota</taxon>
        <taxon>Metazoa</taxon>
        <taxon>Chordata</taxon>
        <taxon>Craniata</taxon>
        <taxon>Vertebrata</taxon>
        <taxon>Euteleostomi</taxon>
        <taxon>Archelosauria</taxon>
        <taxon>Archosauria</taxon>
        <taxon>Dinosauria</taxon>
        <taxon>Saurischia</taxon>
        <taxon>Theropoda</taxon>
        <taxon>Coelurosauria</taxon>
        <taxon>Aves</taxon>
        <taxon>Neognathae</taxon>
        <taxon>Neoaves</taxon>
        <taxon>Aequornithes</taxon>
        <taxon>Ciconiiformes</taxon>
        <taxon>Ciconiidae</taxon>
        <taxon>Mycteria</taxon>
    </lineage>
</organism>
<name>A0AAN7MLQ0_MYCAM</name>
<dbReference type="EMBL" id="JAUNZN010000036">
    <property type="protein sequence ID" value="KAK4806696.1"/>
    <property type="molecule type" value="Genomic_DNA"/>
</dbReference>
<evidence type="ECO:0000313" key="2">
    <source>
        <dbReference type="Proteomes" id="UP001333110"/>
    </source>
</evidence>
<comment type="caution">
    <text evidence="1">The sequence shown here is derived from an EMBL/GenBank/DDBJ whole genome shotgun (WGS) entry which is preliminary data.</text>
</comment>
<dbReference type="Proteomes" id="UP001333110">
    <property type="component" value="Unassembled WGS sequence"/>
</dbReference>